<keyword evidence="3 8" id="KW-0963">Cytoplasm</keyword>
<dbReference type="PATRIC" id="fig|87541.4.peg.795"/>
<comment type="subcellular location">
    <subcellularLocation>
        <location evidence="2 8">Cytoplasm</location>
    </subcellularLocation>
</comment>
<dbReference type="InterPro" id="IPR013223">
    <property type="entry name" value="RNase_B_OB_dom"/>
</dbReference>
<dbReference type="HAMAP" id="MF_01895">
    <property type="entry name" value="RNase_R"/>
    <property type="match status" value="1"/>
</dbReference>
<protein>
    <recommendedName>
        <fullName evidence="8">Ribonuclease R</fullName>
        <shortName evidence="8">RNase R</shortName>
        <ecNumber evidence="8">3.1.13.1</ecNumber>
    </recommendedName>
</protein>
<dbReference type="PANTHER" id="PTHR23355">
    <property type="entry name" value="RIBONUCLEASE"/>
    <property type="match status" value="1"/>
</dbReference>
<organism evidence="12 13">
    <name type="scientific">Aerococcus christensenii</name>
    <dbReference type="NCBI Taxonomy" id="87541"/>
    <lineage>
        <taxon>Bacteria</taxon>
        <taxon>Bacillati</taxon>
        <taxon>Bacillota</taxon>
        <taxon>Bacilli</taxon>
        <taxon>Lactobacillales</taxon>
        <taxon>Aerococcaceae</taxon>
        <taxon>Aerococcus</taxon>
    </lineage>
</organism>
<dbReference type="InterPro" id="IPR004476">
    <property type="entry name" value="RNase_II/RNase_R"/>
</dbReference>
<dbReference type="CDD" id="cd04471">
    <property type="entry name" value="S1_RNase_R"/>
    <property type="match status" value="1"/>
</dbReference>
<evidence type="ECO:0000256" key="1">
    <source>
        <dbReference type="ARBA" id="ARBA00001849"/>
    </source>
</evidence>
<dbReference type="InterPro" id="IPR011805">
    <property type="entry name" value="RNase_R"/>
</dbReference>
<dbReference type="InterPro" id="IPR040476">
    <property type="entry name" value="CSD2"/>
</dbReference>
<comment type="function">
    <text evidence="8">3'-5' exoribonuclease that releases 5'-nucleoside monophosphates and is involved in maturation of structured RNAs.</text>
</comment>
<comment type="similarity">
    <text evidence="8">Belongs to the RNR ribonuclease family. RNase R subfamily.</text>
</comment>
<evidence type="ECO:0000256" key="3">
    <source>
        <dbReference type="ARBA" id="ARBA00022490"/>
    </source>
</evidence>
<dbReference type="Pfam" id="PF00575">
    <property type="entry name" value="S1"/>
    <property type="match status" value="1"/>
</dbReference>
<dbReference type="InterPro" id="IPR022966">
    <property type="entry name" value="RNase_II/R_CS"/>
</dbReference>
<proteinExistence type="inferred from homology"/>
<keyword evidence="7 8" id="KW-0694">RNA-binding</keyword>
<dbReference type="OrthoDB" id="9764149at2"/>
<dbReference type="Pfam" id="PF17876">
    <property type="entry name" value="CSD2"/>
    <property type="match status" value="1"/>
</dbReference>
<dbReference type="InterPro" id="IPR003029">
    <property type="entry name" value="S1_domain"/>
</dbReference>
<dbReference type="AlphaFoldDB" id="A0A133XZS2"/>
<dbReference type="Pfam" id="PF08206">
    <property type="entry name" value="OB_RNB"/>
    <property type="match status" value="1"/>
</dbReference>
<feature type="region of interest" description="Disordered" evidence="10">
    <location>
        <begin position="714"/>
        <end position="791"/>
    </location>
</feature>
<evidence type="ECO:0000313" key="12">
    <source>
        <dbReference type="EMBL" id="KXB36434.1"/>
    </source>
</evidence>
<evidence type="ECO:0000256" key="6">
    <source>
        <dbReference type="ARBA" id="ARBA00022839"/>
    </source>
</evidence>
<evidence type="ECO:0000256" key="8">
    <source>
        <dbReference type="HAMAP-Rule" id="MF_01895"/>
    </source>
</evidence>
<keyword evidence="6 8" id="KW-0269">Exonuclease</keyword>
<evidence type="ECO:0000256" key="10">
    <source>
        <dbReference type="SAM" id="MobiDB-lite"/>
    </source>
</evidence>
<reference evidence="12 13" key="1">
    <citation type="submission" date="2016-01" db="EMBL/GenBank/DDBJ databases">
        <authorList>
            <person name="Oliw E.H."/>
        </authorList>
    </citation>
    <scope>NUCLEOTIDE SEQUENCE [LARGE SCALE GENOMIC DNA]</scope>
    <source>
        <strain evidence="12 13">KA00635</strain>
    </source>
</reference>
<dbReference type="EMBL" id="LSCQ01000042">
    <property type="protein sequence ID" value="KXB36434.1"/>
    <property type="molecule type" value="Genomic_DNA"/>
</dbReference>
<keyword evidence="9" id="KW-0175">Coiled coil</keyword>
<dbReference type="PANTHER" id="PTHR23355:SF9">
    <property type="entry name" value="DIS3-LIKE EXONUCLEASE 2"/>
    <property type="match status" value="1"/>
</dbReference>
<gene>
    <name evidence="8" type="primary">rnr</name>
    <name evidence="12" type="ORF">HMPREF3187_00801</name>
</gene>
<comment type="caution">
    <text evidence="12">The sequence shown here is derived from an EMBL/GenBank/DDBJ whole genome shotgun (WGS) entry which is preliminary data.</text>
</comment>
<feature type="domain" description="S1 motif" evidence="11">
    <location>
        <begin position="635"/>
        <end position="715"/>
    </location>
</feature>
<name>A0A133XZS2_9LACT</name>
<dbReference type="InterPro" id="IPR012340">
    <property type="entry name" value="NA-bd_OB-fold"/>
</dbReference>
<sequence length="791" mass="89814">MTFKEVKKSLIHAMKKSDHPKTIAQYSQKLGYDEGKDYGQFVQYIAELQRKGVLLIDDEGVISFPPKKQTLEGTFLLHKKGYGFVQLEDKSKVYIAAALTGGAMNEDKVTVELIKKGTDDKNPEGKVVSIQERAMMRLVGEFQAFNETLQKKSGDIGQVFLKNKGMDRFTCLVEEEGLHPSNGEMVVLEIVSYPNEEHPFQLTGRVIHGIGQKDAPGVEILSVLNMMAIPHDFPQDVVEEAEKIREDISSEELKGRMDFRKALTITIDGADAKDLDDAISYQELTPTTIQLGVHIADVSHYVTEGSALDKEAVRRGTSVYLTDRVVPMLPQRLSNGICSLQEGQERLTMSCVMTIDKKTGEILAYKIGPSVIQSNHRMVYDDVNLLLKGDARLSEKYADSLDMLKGLANLHQVLWKRRHKRGAIDFEKPEAKIKVDATGFPIAIEVRERGLAERMIESFMLAANETVAYHYRQKRLPFIYRIHEYPDDQKVQAFIEFCHNLGIKVPVKEGRLRSKDLQQILEGVQGKDYAPVVQTIALRSMQQARYSSSPNGHYGLAAEDYTHFTSPIRRYPDLLGHRLIRYYQTHKGKGEEDDHLIASIDSLAEQSSKAERRAVDAEREVNSMKMAEYMSDKIGQKFEGMISAVTKFGLFVELSNTVEGLVHLSVLKDDYYIYDEKNMILIGKRTGKIYRIGDKVQAKLTRADKESRQIDFEFVKEGKSSQKKSSNKDKKTKRSKNQAVKPSSKSDHTKSFSIKKRHGHSQKKKSKNRKSFKDFSMKSTKKSHKKRKNRK</sequence>
<dbReference type="GO" id="GO:0003723">
    <property type="term" value="F:RNA binding"/>
    <property type="evidence" value="ECO:0007669"/>
    <property type="project" value="UniProtKB-UniRule"/>
</dbReference>
<evidence type="ECO:0000256" key="9">
    <source>
        <dbReference type="SAM" id="Coils"/>
    </source>
</evidence>
<evidence type="ECO:0000256" key="4">
    <source>
        <dbReference type="ARBA" id="ARBA00022722"/>
    </source>
</evidence>
<dbReference type="RefSeq" id="WP_156423243.1">
    <property type="nucleotide sequence ID" value="NZ_JASOZP010000017.1"/>
</dbReference>
<accession>A0A133XZS2</accession>
<evidence type="ECO:0000256" key="5">
    <source>
        <dbReference type="ARBA" id="ARBA00022801"/>
    </source>
</evidence>
<dbReference type="SUPFAM" id="SSF50249">
    <property type="entry name" value="Nucleic acid-binding proteins"/>
    <property type="match status" value="4"/>
</dbReference>
<dbReference type="SMART" id="SM00955">
    <property type="entry name" value="RNB"/>
    <property type="match status" value="1"/>
</dbReference>
<dbReference type="Pfam" id="PF00773">
    <property type="entry name" value="RNB"/>
    <property type="match status" value="1"/>
</dbReference>
<dbReference type="Proteomes" id="UP000070422">
    <property type="component" value="Unassembled WGS sequence"/>
</dbReference>
<dbReference type="PROSITE" id="PS01175">
    <property type="entry name" value="RIBONUCLEASE_II"/>
    <property type="match status" value="1"/>
</dbReference>
<evidence type="ECO:0000256" key="2">
    <source>
        <dbReference type="ARBA" id="ARBA00004496"/>
    </source>
</evidence>
<dbReference type="SMART" id="SM00316">
    <property type="entry name" value="S1"/>
    <property type="match status" value="1"/>
</dbReference>
<dbReference type="PROSITE" id="PS50126">
    <property type="entry name" value="S1"/>
    <property type="match status" value="1"/>
</dbReference>
<comment type="catalytic activity">
    <reaction evidence="1 8">
        <text>Exonucleolytic cleavage in the 3'- to 5'-direction to yield nucleoside 5'-phosphates.</text>
        <dbReference type="EC" id="3.1.13.1"/>
    </reaction>
</comment>
<dbReference type="Gene3D" id="2.40.50.140">
    <property type="entry name" value="Nucleic acid-binding proteins"/>
    <property type="match status" value="2"/>
</dbReference>
<feature type="compositionally biased region" description="Basic residues" evidence="10">
    <location>
        <begin position="779"/>
        <end position="791"/>
    </location>
</feature>
<dbReference type="NCBIfam" id="TIGR00358">
    <property type="entry name" value="3_prime_RNase"/>
    <property type="match status" value="1"/>
</dbReference>
<feature type="coiled-coil region" evidence="9">
    <location>
        <begin position="600"/>
        <end position="627"/>
    </location>
</feature>
<dbReference type="GO" id="GO:0008859">
    <property type="term" value="F:exoribonuclease II activity"/>
    <property type="evidence" value="ECO:0007669"/>
    <property type="project" value="UniProtKB-UniRule"/>
</dbReference>
<dbReference type="GO" id="GO:0005829">
    <property type="term" value="C:cytosol"/>
    <property type="evidence" value="ECO:0007669"/>
    <property type="project" value="TreeGrafter"/>
</dbReference>
<evidence type="ECO:0000256" key="7">
    <source>
        <dbReference type="ARBA" id="ARBA00022884"/>
    </source>
</evidence>
<dbReference type="STRING" id="87541.AWM71_00980"/>
<evidence type="ECO:0000259" key="11">
    <source>
        <dbReference type="PROSITE" id="PS50126"/>
    </source>
</evidence>
<dbReference type="GO" id="GO:0006402">
    <property type="term" value="P:mRNA catabolic process"/>
    <property type="evidence" value="ECO:0007669"/>
    <property type="project" value="TreeGrafter"/>
</dbReference>
<dbReference type="FunFam" id="2.40.50.140:FF:000273">
    <property type="entry name" value="Ribonuclease R"/>
    <property type="match status" value="1"/>
</dbReference>
<dbReference type="NCBIfam" id="TIGR02063">
    <property type="entry name" value="RNase_R"/>
    <property type="match status" value="1"/>
</dbReference>
<feature type="compositionally biased region" description="Basic residues" evidence="10">
    <location>
        <begin position="753"/>
        <end position="770"/>
    </location>
</feature>
<dbReference type="InterPro" id="IPR050180">
    <property type="entry name" value="RNR_Ribonuclease"/>
</dbReference>
<keyword evidence="5 8" id="KW-0378">Hydrolase</keyword>
<dbReference type="InterPro" id="IPR001900">
    <property type="entry name" value="RNase_II/R"/>
</dbReference>
<evidence type="ECO:0000313" key="13">
    <source>
        <dbReference type="Proteomes" id="UP000070422"/>
    </source>
</evidence>
<keyword evidence="4 8" id="KW-0540">Nuclease</keyword>
<dbReference type="EC" id="3.1.13.1" evidence="8"/>